<evidence type="ECO:0000313" key="2">
    <source>
        <dbReference type="EMBL" id="GGO80444.1"/>
    </source>
</evidence>
<keyword evidence="1" id="KW-0732">Signal</keyword>
<dbReference type="InterPro" id="IPR011044">
    <property type="entry name" value="Quino_amine_DH_bsu"/>
</dbReference>
<sequence>MTTMRIRIAVAVAAGLALLTSPAPAQADPHHGHDSVRYVSVKGCETKDAGPRPCGAWRLVMHDGSRRALPDARTVALKANGKSSVTGVAPIAVSGDGQRLAYITTSGRLAVRTLGGGVKLLAKDALPRVAQYELAFKLSDDGGRLAVLDNNMRKGTRVFDTATGALLGTLPGAERMMGFSGDGGEVLTSVDADESVTDLAVYSDAGEPLRRVTPPQVVVSTGPQALSADGRTVANVVRSREPELVLYDMETDEVVGRTRVRLPAGSVEMIDWTGESQVTLHLLREREGKADRMTIVQIDTGTGTVTTRDAYSVPKDSYVFAACGG</sequence>
<keyword evidence="3" id="KW-1185">Reference proteome</keyword>
<dbReference type="EMBL" id="BMNH01000032">
    <property type="protein sequence ID" value="GGO80444.1"/>
    <property type="molecule type" value="Genomic_DNA"/>
</dbReference>
<feature type="signal peptide" evidence="1">
    <location>
        <begin position="1"/>
        <end position="27"/>
    </location>
</feature>
<protein>
    <submittedName>
        <fullName evidence="2">Uncharacterized protein</fullName>
    </submittedName>
</protein>
<evidence type="ECO:0000256" key="1">
    <source>
        <dbReference type="SAM" id="SignalP"/>
    </source>
</evidence>
<dbReference type="AlphaFoldDB" id="A0A918DSM7"/>
<evidence type="ECO:0000313" key="3">
    <source>
        <dbReference type="Proteomes" id="UP000646523"/>
    </source>
</evidence>
<dbReference type="Proteomes" id="UP000646523">
    <property type="component" value="Unassembled WGS sequence"/>
</dbReference>
<reference evidence="2" key="2">
    <citation type="submission" date="2020-09" db="EMBL/GenBank/DDBJ databases">
        <authorList>
            <person name="Sun Q."/>
            <person name="Zhou Y."/>
        </authorList>
    </citation>
    <scope>NUCLEOTIDE SEQUENCE</scope>
    <source>
        <strain evidence="2">CGMCC 4.7368</strain>
    </source>
</reference>
<proteinExistence type="predicted"/>
<reference evidence="2" key="1">
    <citation type="journal article" date="2014" name="Int. J. Syst. Evol. Microbiol.">
        <title>Complete genome sequence of Corynebacterium casei LMG S-19264T (=DSM 44701T), isolated from a smear-ripened cheese.</title>
        <authorList>
            <consortium name="US DOE Joint Genome Institute (JGI-PGF)"/>
            <person name="Walter F."/>
            <person name="Albersmeier A."/>
            <person name="Kalinowski J."/>
            <person name="Ruckert C."/>
        </authorList>
    </citation>
    <scope>NUCLEOTIDE SEQUENCE</scope>
    <source>
        <strain evidence="2">CGMCC 4.7368</strain>
    </source>
</reference>
<feature type="chain" id="PRO_5037594452" evidence="1">
    <location>
        <begin position="28"/>
        <end position="325"/>
    </location>
</feature>
<name>A0A918DSM7_9ACTN</name>
<organism evidence="2 3">
    <name type="scientific">Nonomuraea cavernae</name>
    <dbReference type="NCBI Taxonomy" id="2045107"/>
    <lineage>
        <taxon>Bacteria</taxon>
        <taxon>Bacillati</taxon>
        <taxon>Actinomycetota</taxon>
        <taxon>Actinomycetes</taxon>
        <taxon>Streptosporangiales</taxon>
        <taxon>Streptosporangiaceae</taxon>
        <taxon>Nonomuraea</taxon>
    </lineage>
</organism>
<comment type="caution">
    <text evidence="2">The sequence shown here is derived from an EMBL/GenBank/DDBJ whole genome shotgun (WGS) entry which is preliminary data.</text>
</comment>
<dbReference type="SUPFAM" id="SSF50969">
    <property type="entry name" value="YVTN repeat-like/Quinoprotein amine dehydrogenase"/>
    <property type="match status" value="1"/>
</dbReference>
<dbReference type="InterPro" id="IPR011042">
    <property type="entry name" value="6-blade_b-propeller_TolB-like"/>
</dbReference>
<dbReference type="Gene3D" id="2.120.10.30">
    <property type="entry name" value="TolB, C-terminal domain"/>
    <property type="match status" value="1"/>
</dbReference>
<accession>A0A918DSM7</accession>
<gene>
    <name evidence="2" type="ORF">GCM10012289_67110</name>
</gene>